<protein>
    <submittedName>
        <fullName evidence="3">Alpha-1,3-galactosidase B</fullName>
    </submittedName>
</protein>
<feature type="chain" id="PRO_5028996094" evidence="1">
    <location>
        <begin position="22"/>
        <end position="628"/>
    </location>
</feature>
<feature type="signal peptide" evidence="1">
    <location>
        <begin position="1"/>
        <end position="21"/>
    </location>
</feature>
<dbReference type="RefSeq" id="WP_200754867.1">
    <property type="nucleotide sequence ID" value="NZ_AP023322.1"/>
</dbReference>
<keyword evidence="1" id="KW-0732">Signal</keyword>
<evidence type="ECO:0000256" key="1">
    <source>
        <dbReference type="SAM" id="SignalP"/>
    </source>
</evidence>
<evidence type="ECO:0000259" key="2">
    <source>
        <dbReference type="Pfam" id="PF23763"/>
    </source>
</evidence>
<keyword evidence="4" id="KW-1185">Reference proteome</keyword>
<evidence type="ECO:0000313" key="4">
    <source>
        <dbReference type="Proteomes" id="UP000594042"/>
    </source>
</evidence>
<dbReference type="Pfam" id="PF23763">
    <property type="entry name" value="Beta-barrel_GLAA-B_I"/>
    <property type="match status" value="1"/>
</dbReference>
<dbReference type="InterPro" id="IPR057275">
    <property type="entry name" value="Beta-barrel_GLAA-B_I"/>
</dbReference>
<dbReference type="InterPro" id="IPR012334">
    <property type="entry name" value="Pectin_lyas_fold"/>
</dbReference>
<reference evidence="4" key="1">
    <citation type="submission" date="2020-07" db="EMBL/GenBank/DDBJ databases">
        <title>Complete genome sequencing of Coprobacter sp. strain 2CBH44.</title>
        <authorList>
            <person name="Sakamoto M."/>
            <person name="Murakami T."/>
            <person name="Mori H."/>
        </authorList>
    </citation>
    <scope>NUCLEOTIDE SEQUENCE [LARGE SCALE GENOMIC DNA]</scope>
    <source>
        <strain evidence="4">2CBH44</strain>
    </source>
</reference>
<dbReference type="InterPro" id="IPR011050">
    <property type="entry name" value="Pectin_lyase_fold/virulence"/>
</dbReference>
<dbReference type="EMBL" id="AP023322">
    <property type="protein sequence ID" value="BCI63973.1"/>
    <property type="molecule type" value="Genomic_DNA"/>
</dbReference>
<name>A0A7G1HY61_9BACT</name>
<feature type="domain" description="GLAA-B beta-barrel" evidence="2">
    <location>
        <begin position="138"/>
        <end position="235"/>
    </location>
</feature>
<dbReference type="KEGG" id="copr:Cop2CBH44_23260"/>
<dbReference type="Gene3D" id="2.160.20.10">
    <property type="entry name" value="Single-stranded right-handed beta-helix, Pectin lyase-like"/>
    <property type="match status" value="3"/>
</dbReference>
<accession>A0A7G1HY61</accession>
<dbReference type="Proteomes" id="UP000594042">
    <property type="component" value="Chromosome"/>
</dbReference>
<gene>
    <name evidence="3" type="primary">glaB_1</name>
    <name evidence="3" type="ORF">Cop2CBH44_23260</name>
</gene>
<proteinExistence type="predicted"/>
<sequence>MKNKVHFLFLFWMSGILLANAHNRISITDFGLKPNTGEDTRPYLKKALGICRQQPGTTLYFPQGRYDFYPDKSINDEIDIMKRETTIGFSLQNLKDITFDGGGSEFIYHGKMQVAAINSCTNVTLQNFSVDWDRPMISQGEIIEATDTYLDLKVDKKNYPYTIENGKVLFLGEGWKLPIMTMYSTMYDKKSKEITYNTWDSTLGSIFEQIAEETQEGILRFHGKPKIIPPKGTMVSLFHVRYFAQGISIGRSKDILLKNITLYHTLSNGFSGYRSENITMDNASVKVNDAKGRYFSSIADASHFSECKGTIKILNCVHTGQGDDFINVHGTSIKITKVNDKNTIEVASQGKGSGNSITVGDEYWFIDPTLAQRGETRTVKSKTKIYQNDRLIGYTITFDRELPANTKSGDFLECKTWTPRLEIRNCQILKRHRARGILVTTPKEVIIEDNYFRTAGTAILIEGDFNYWFESGANNNVHIRNNVFDNCLTSGNKHGSRAEWGEAVITITPSHIPQDADAEPYHKNIKIYDNTFKVFDAPLIRAVSTRALLFTGNKIIKTFDYKPYTWQQATFLLDGCRDVKINKNVFDSKYTTRDILIEHMRETDVQTDKKDKFIIKPIENLDTHMQWN</sequence>
<organism evidence="3 4">
    <name type="scientific">Coprobacter secundus subsp. similis</name>
    <dbReference type="NCBI Taxonomy" id="2751153"/>
    <lineage>
        <taxon>Bacteria</taxon>
        <taxon>Pseudomonadati</taxon>
        <taxon>Bacteroidota</taxon>
        <taxon>Bacteroidia</taxon>
        <taxon>Bacteroidales</taxon>
        <taxon>Barnesiellaceae</taxon>
        <taxon>Coprobacter</taxon>
    </lineage>
</organism>
<dbReference type="AlphaFoldDB" id="A0A7G1HY61"/>
<evidence type="ECO:0000313" key="3">
    <source>
        <dbReference type="EMBL" id="BCI63973.1"/>
    </source>
</evidence>
<dbReference type="SUPFAM" id="SSF51126">
    <property type="entry name" value="Pectin lyase-like"/>
    <property type="match status" value="1"/>
</dbReference>